<dbReference type="EMBL" id="JABDSR010000018">
    <property type="protein sequence ID" value="NMW85988.1"/>
    <property type="molecule type" value="Genomic_DNA"/>
</dbReference>
<dbReference type="RefSeq" id="WP_169970312.1">
    <property type="nucleotide sequence ID" value="NZ_JABDSR010000018.1"/>
</dbReference>
<keyword evidence="2" id="KW-1185">Reference proteome</keyword>
<dbReference type="Proteomes" id="UP000568273">
    <property type="component" value="Unassembled WGS sequence"/>
</dbReference>
<proteinExistence type="predicted"/>
<organism evidence="1 2">
    <name type="scientific">Peptoniphilus faecalis</name>
    <dbReference type="NCBI Taxonomy" id="2731255"/>
    <lineage>
        <taxon>Bacteria</taxon>
        <taxon>Bacillati</taxon>
        <taxon>Bacillota</taxon>
        <taxon>Tissierellia</taxon>
        <taxon>Tissierellales</taxon>
        <taxon>Peptoniphilaceae</taxon>
        <taxon>Peptoniphilus</taxon>
    </lineage>
</organism>
<name>A0A848RDN5_9FIRM</name>
<evidence type="ECO:0000313" key="2">
    <source>
        <dbReference type="Proteomes" id="UP000568273"/>
    </source>
</evidence>
<gene>
    <name evidence="1" type="ORF">HKO22_09660</name>
</gene>
<sequence length="107" mass="12359">MSKKKREFKLNKIDVLGEKINFLINLSFQEVENTGNLSYLMGCIIDYLNLIKDIASNLSEDPDDETFSYSEAEKITNLTGITFEELYNLTKSNKIKMKNLNKLQVNK</sequence>
<accession>A0A848RDN5</accession>
<protein>
    <submittedName>
        <fullName evidence="1">Uncharacterized protein</fullName>
    </submittedName>
</protein>
<reference evidence="1" key="1">
    <citation type="submission" date="2020-04" db="EMBL/GenBank/DDBJ databases">
        <title>Peptoniphilus sp. nov. isolated from swine feces.</title>
        <authorList>
            <person name="Ryu S.W."/>
        </authorList>
    </citation>
    <scope>NUCLEOTIDE SEQUENCE [LARGE SCALE GENOMIC DNA]</scope>
    <source>
        <strain evidence="1">AGMB00490</strain>
    </source>
</reference>
<comment type="caution">
    <text evidence="1">The sequence shown here is derived from an EMBL/GenBank/DDBJ whole genome shotgun (WGS) entry which is preliminary data.</text>
</comment>
<dbReference type="AlphaFoldDB" id="A0A848RDN5"/>
<evidence type="ECO:0000313" key="1">
    <source>
        <dbReference type="EMBL" id="NMW85988.1"/>
    </source>
</evidence>